<dbReference type="Proteomes" id="UP000327013">
    <property type="component" value="Chromosome 1"/>
</dbReference>
<evidence type="ECO:0000256" key="3">
    <source>
        <dbReference type="ARBA" id="ARBA00004877"/>
    </source>
</evidence>
<feature type="transmembrane region" description="Helical" evidence="22">
    <location>
        <begin position="667"/>
        <end position="688"/>
    </location>
</feature>
<keyword evidence="12" id="KW-0735">Signal-anchor</keyword>
<dbReference type="GO" id="GO:0000139">
    <property type="term" value="C:Golgi membrane"/>
    <property type="evidence" value="ECO:0007669"/>
    <property type="project" value="UniProtKB-SubCell"/>
</dbReference>
<dbReference type="InterPro" id="IPR029044">
    <property type="entry name" value="Nucleotide-diphossugar_trans"/>
</dbReference>
<dbReference type="PANTHER" id="PTHR32116">
    <property type="entry name" value="GALACTURONOSYLTRANSFERASE 4-RELATED"/>
    <property type="match status" value="1"/>
</dbReference>
<keyword evidence="13 22" id="KW-1133">Transmembrane helix</keyword>
<evidence type="ECO:0000256" key="1">
    <source>
        <dbReference type="ARBA" id="ARBA00004323"/>
    </source>
</evidence>
<evidence type="ECO:0000256" key="9">
    <source>
        <dbReference type="ARBA" id="ARBA00022676"/>
    </source>
</evidence>
<keyword evidence="11 22" id="KW-0812">Transmembrane</keyword>
<keyword evidence="7" id="KW-0602">Photosynthesis</keyword>
<evidence type="ECO:0000256" key="12">
    <source>
        <dbReference type="ARBA" id="ARBA00022968"/>
    </source>
</evidence>
<reference evidence="23 24" key="1">
    <citation type="submission" date="2019-06" db="EMBL/GenBank/DDBJ databases">
        <title>A chromosomal-level reference genome of Carpinus fangiana (Coryloideae, Betulaceae).</title>
        <authorList>
            <person name="Yang X."/>
            <person name="Wang Z."/>
            <person name="Zhang L."/>
            <person name="Hao G."/>
            <person name="Liu J."/>
            <person name="Yang Y."/>
        </authorList>
    </citation>
    <scope>NUCLEOTIDE SEQUENCE [LARGE SCALE GENOMIC DNA]</scope>
    <source>
        <strain evidence="23">Cfa_2016G</strain>
        <tissue evidence="23">Leaf</tissue>
    </source>
</reference>
<evidence type="ECO:0000256" key="13">
    <source>
        <dbReference type="ARBA" id="ARBA00022989"/>
    </source>
</evidence>
<evidence type="ECO:0000256" key="2">
    <source>
        <dbReference type="ARBA" id="ARBA00004581"/>
    </source>
</evidence>
<evidence type="ECO:0000256" key="14">
    <source>
        <dbReference type="ARBA" id="ARBA00023034"/>
    </source>
</evidence>
<evidence type="ECO:0000256" key="6">
    <source>
        <dbReference type="ARBA" id="ARBA00022528"/>
    </source>
</evidence>
<dbReference type="OrthoDB" id="411524at2759"/>
<dbReference type="Gene3D" id="3.90.550.10">
    <property type="entry name" value="Spore Coat Polysaccharide Biosynthesis Protein SpsA, Chain A"/>
    <property type="match status" value="1"/>
</dbReference>
<evidence type="ECO:0000256" key="16">
    <source>
        <dbReference type="ARBA" id="ARBA00023136"/>
    </source>
</evidence>
<dbReference type="SUPFAM" id="SSF53448">
    <property type="entry name" value="Nucleotide-diphospho-sugar transferases"/>
    <property type="match status" value="1"/>
</dbReference>
<dbReference type="InterPro" id="IPR029993">
    <property type="entry name" value="GAUT"/>
</dbReference>
<keyword evidence="8" id="KW-0934">Plastid</keyword>
<evidence type="ECO:0000256" key="4">
    <source>
        <dbReference type="ARBA" id="ARBA00006351"/>
    </source>
</evidence>
<evidence type="ECO:0000256" key="8">
    <source>
        <dbReference type="ARBA" id="ARBA00022640"/>
    </source>
</evidence>
<dbReference type="GO" id="GO:0047262">
    <property type="term" value="F:polygalacturonate 4-alpha-galacturonosyltransferase activity"/>
    <property type="evidence" value="ECO:0007669"/>
    <property type="project" value="InterPro"/>
</dbReference>
<dbReference type="CDD" id="cd06429">
    <property type="entry name" value="GT8_like_1"/>
    <property type="match status" value="1"/>
</dbReference>
<feature type="transmembrane region" description="Helical" evidence="22">
    <location>
        <begin position="7"/>
        <end position="27"/>
    </location>
</feature>
<evidence type="ECO:0000256" key="22">
    <source>
        <dbReference type="SAM" id="Phobius"/>
    </source>
</evidence>
<evidence type="ECO:0000313" key="24">
    <source>
        <dbReference type="Proteomes" id="UP000327013"/>
    </source>
</evidence>
<evidence type="ECO:0000256" key="7">
    <source>
        <dbReference type="ARBA" id="ARBA00022531"/>
    </source>
</evidence>
<evidence type="ECO:0000256" key="11">
    <source>
        <dbReference type="ARBA" id="ARBA00022692"/>
    </source>
</evidence>
<evidence type="ECO:0000313" key="23">
    <source>
        <dbReference type="EMBL" id="KAE7997729.1"/>
    </source>
</evidence>
<dbReference type="InterPro" id="IPR009806">
    <property type="entry name" value="PSII_PsbW_class2"/>
</dbReference>
<dbReference type="EMBL" id="CM017321">
    <property type="protein sequence ID" value="KAE7997729.1"/>
    <property type="molecule type" value="Genomic_DNA"/>
</dbReference>
<dbReference type="Pfam" id="PF25557">
    <property type="entry name" value="GAUT_1"/>
    <property type="match status" value="1"/>
</dbReference>
<feature type="region of interest" description="Disordered" evidence="21">
    <location>
        <begin position="98"/>
        <end position="147"/>
    </location>
</feature>
<comment type="similarity">
    <text evidence="5">Belongs to the psbW family.</text>
</comment>
<comment type="similarity">
    <text evidence="4">Belongs to the glycosyltransferase 8 family.</text>
</comment>
<accession>A0A5N6QGF1</accession>
<dbReference type="AlphaFoldDB" id="A0A5N6QGF1"/>
<evidence type="ECO:0000256" key="17">
    <source>
        <dbReference type="ARBA" id="ARBA00023180"/>
    </source>
</evidence>
<sequence length="741" mass="84108">MKPIRRCLRILILALLSVTVFAPIVFFSHRIKHVSPIGQKEFVQDLSNIVREDLKEPKQVVYEDRYLGSIARYSSNKNRDIHESENAGDTTEILERNETNHERTESQHLQQREISSTHEEEEHSNQTTVEHDHNALSQHRRITDEKITEVKDGTRVWHDQNLHSNSRKVTNEMVTEMKDQVIRAKAYLSFTPPGSNSHFVKELKQRIREVERAVGQATKDSKLSRSSLQKMRDMEATLLKADRIYPDCSEMVTKLRAMTHSTEELVQAQKNQATNLVRLAARTTPKGLHCLSMRLTADYFALQPEERLLPNQQKLQDTELYHYAVFSDNVLACAVVVNSTISTAMDSEKIVFHVVTDSLNLPAISMWFLLNPPGKATIQIQGIDNFEWLSTKYHTTLKKQSSGDSRYTSELNHLRFYLPDVFPALDKIVLFDHDVVVQRDLTELWSINMKGKVNGAVETCHESEALSRRMDLLINFSDPLVAKRFDVNACTWAFGMNLFDLREWRRQNLTAVYHKYLQLGNERPLWKAGSLPLGWIAFYNRTMALDRRWHVLGLGYDSAVRRGDIEQAAVIHYDGVMKPWLDIAIGRYKGYWSQHVKYNHPYLQQEMAAISAFPSTSSVTRAGLLHRPLVGVSSSPVLGLPAMAKVGKVRCSMEGKPSVQESEKKMGMGASLIAAACAATVSSPAMALVDDRLSTEGTGLPFGLSNNLLGWILFGVFGLIWALYFIYTSSLEEDEESGLSL</sequence>
<dbReference type="GO" id="GO:0009535">
    <property type="term" value="C:chloroplast thylakoid membrane"/>
    <property type="evidence" value="ECO:0007669"/>
    <property type="project" value="UniProtKB-SubCell"/>
</dbReference>
<proteinExistence type="inferred from homology"/>
<keyword evidence="19" id="KW-0961">Cell wall biogenesis/degradation</keyword>
<keyword evidence="10" id="KW-0808">Transferase</keyword>
<dbReference type="GO" id="GO:0009523">
    <property type="term" value="C:photosystem II"/>
    <property type="evidence" value="ECO:0007669"/>
    <property type="project" value="UniProtKB-KW"/>
</dbReference>
<dbReference type="GO" id="GO:0045489">
    <property type="term" value="P:pectin biosynthetic process"/>
    <property type="evidence" value="ECO:0007669"/>
    <property type="project" value="UniProtKB-UniPathway"/>
</dbReference>
<keyword evidence="17" id="KW-0325">Glycoprotein</keyword>
<evidence type="ECO:0000256" key="18">
    <source>
        <dbReference type="ARBA" id="ARBA00023276"/>
    </source>
</evidence>
<dbReference type="GO" id="GO:0015979">
    <property type="term" value="P:photosynthesis"/>
    <property type="evidence" value="ECO:0007669"/>
    <property type="project" value="UniProtKB-KW"/>
</dbReference>
<dbReference type="FunFam" id="3.90.550.10:FF:000056">
    <property type="entry name" value="Hexosyltransferase"/>
    <property type="match status" value="1"/>
</dbReference>
<dbReference type="GO" id="GO:0071555">
    <property type="term" value="P:cell wall organization"/>
    <property type="evidence" value="ECO:0007669"/>
    <property type="project" value="UniProtKB-KW"/>
</dbReference>
<feature type="transmembrane region" description="Helical" evidence="22">
    <location>
        <begin position="708"/>
        <end position="727"/>
    </location>
</feature>
<evidence type="ECO:0000256" key="10">
    <source>
        <dbReference type="ARBA" id="ARBA00022679"/>
    </source>
</evidence>
<dbReference type="PANTHER" id="PTHR32116:SF0">
    <property type="entry name" value="GALACTURONOSYLTRANSFERASE 6-RELATED"/>
    <property type="match status" value="1"/>
</dbReference>
<name>A0A5N6QGF1_9ROSI</name>
<keyword evidence="14" id="KW-0333">Golgi apparatus</keyword>
<protein>
    <recommendedName>
        <fullName evidence="20">PSII 6.1 kDa protein</fullName>
    </recommendedName>
</protein>
<gene>
    <name evidence="23" type="ORF">FH972_002335</name>
</gene>
<evidence type="ECO:0000256" key="5">
    <source>
        <dbReference type="ARBA" id="ARBA00010395"/>
    </source>
</evidence>
<comment type="subcellular location">
    <subcellularLocation>
        <location evidence="1">Golgi apparatus membrane</location>
        <topology evidence="1">Single-pass type II membrane protein</topology>
    </subcellularLocation>
    <subcellularLocation>
        <location evidence="2">Plastid</location>
        <location evidence="2">Chloroplast thylakoid membrane</location>
        <topology evidence="2">Single-pass membrane protein</topology>
    </subcellularLocation>
</comment>
<evidence type="ECO:0000256" key="15">
    <source>
        <dbReference type="ARBA" id="ARBA00023078"/>
    </source>
</evidence>
<feature type="compositionally biased region" description="Basic and acidic residues" evidence="21">
    <location>
        <begin position="115"/>
        <end position="134"/>
    </location>
</feature>
<keyword evidence="9" id="KW-0328">Glycosyltransferase</keyword>
<keyword evidence="15" id="KW-0793">Thylakoid</keyword>
<comment type="pathway">
    <text evidence="3">Glycan metabolism; pectin biosynthesis.</text>
</comment>
<dbReference type="Pfam" id="PF01501">
    <property type="entry name" value="Glyco_transf_8"/>
    <property type="match status" value="1"/>
</dbReference>
<dbReference type="Pfam" id="PF07123">
    <property type="entry name" value="PsbW"/>
    <property type="match status" value="1"/>
</dbReference>
<keyword evidence="6" id="KW-0150">Chloroplast</keyword>
<evidence type="ECO:0000256" key="21">
    <source>
        <dbReference type="SAM" id="MobiDB-lite"/>
    </source>
</evidence>
<evidence type="ECO:0000256" key="19">
    <source>
        <dbReference type="ARBA" id="ARBA00023316"/>
    </source>
</evidence>
<organism evidence="23 24">
    <name type="scientific">Carpinus fangiana</name>
    <dbReference type="NCBI Taxonomy" id="176857"/>
    <lineage>
        <taxon>Eukaryota</taxon>
        <taxon>Viridiplantae</taxon>
        <taxon>Streptophyta</taxon>
        <taxon>Embryophyta</taxon>
        <taxon>Tracheophyta</taxon>
        <taxon>Spermatophyta</taxon>
        <taxon>Magnoliopsida</taxon>
        <taxon>eudicotyledons</taxon>
        <taxon>Gunneridae</taxon>
        <taxon>Pentapetalae</taxon>
        <taxon>rosids</taxon>
        <taxon>fabids</taxon>
        <taxon>Fagales</taxon>
        <taxon>Betulaceae</taxon>
        <taxon>Carpinus</taxon>
    </lineage>
</organism>
<keyword evidence="24" id="KW-1185">Reference proteome</keyword>
<keyword evidence="16 22" id="KW-0472">Membrane</keyword>
<dbReference type="InterPro" id="IPR002495">
    <property type="entry name" value="Glyco_trans_8"/>
</dbReference>
<evidence type="ECO:0000256" key="20">
    <source>
        <dbReference type="ARBA" id="ARBA00031756"/>
    </source>
</evidence>
<keyword evidence="18" id="KW-0604">Photosystem II</keyword>
<dbReference type="UniPathway" id="UPA00845"/>